<dbReference type="InterPro" id="IPR016162">
    <property type="entry name" value="Ald_DH_N"/>
</dbReference>
<dbReference type="FunFam" id="3.40.605.10:FF:000007">
    <property type="entry name" value="NAD/NADP-dependent betaine aldehyde dehydrogenase"/>
    <property type="match status" value="1"/>
</dbReference>
<dbReference type="RefSeq" id="WP_037936979.1">
    <property type="nucleotide sequence ID" value="NZ_JBFADL010000035.1"/>
</dbReference>
<dbReference type="PROSITE" id="PS00070">
    <property type="entry name" value="ALDEHYDE_DEHYDR_CYS"/>
    <property type="match status" value="1"/>
</dbReference>
<dbReference type="eggNOG" id="COG1012">
    <property type="taxonomic scope" value="Bacteria"/>
</dbReference>
<gene>
    <name evidence="6" type="ORF">BU52_22355</name>
</gene>
<proteinExistence type="inferred from homology"/>
<evidence type="ECO:0000313" key="6">
    <source>
        <dbReference type="EMBL" id="KES04968.1"/>
    </source>
</evidence>
<dbReference type="InterPro" id="IPR016163">
    <property type="entry name" value="Ald_DH_C"/>
</dbReference>
<keyword evidence="2 4" id="KW-0560">Oxidoreductase</keyword>
<dbReference type="Pfam" id="PF00171">
    <property type="entry name" value="Aldedh"/>
    <property type="match status" value="1"/>
</dbReference>
<name>A0A081XN45_STRTO</name>
<sequence>MDVRGRLFIGGEWTDAADGAEFTTRDPATGEVLGTCAQAGQAEADAAVDAARRALRDPAWAGLPAAERARLLWRVADLIERDAAELAELETRDQGQPLEVARGVSVAGAAEHFRYYAGWVTKIEGAVSPVSFPGTLHFTRREPVGVCALITPWNFPLMIAAWKVAPALACGNTVILKPAEQTPLTTGHLVRLCEEAGFPPGVVNLLTGGPATGRALVEHPRVDKVSFTGSTEVGQEIVRASSNDLKRVTLELGGKAPSVIARDADIDAAVEGNVRGALLNSGQVCAAYSRFYVDRHRAEEFTEKLAAAVDALRLGPGLSPDTQMGPLVTDEHLRRVDALVKQGTAEGAELVTGGARADGPLEHGNFYRPTVFSAVRDDMTIARQEVFGPVLPVLTYEDEDELAARANDTRYGLAAAVWTRDLSTAHRLAADIHAGAVFVNMPPVPDPAAPWGGFGTSGWGREMGSYALDVFTETKGVWIHHG</sequence>
<dbReference type="PROSITE" id="PS00687">
    <property type="entry name" value="ALDEHYDE_DEHYDR_GLU"/>
    <property type="match status" value="1"/>
</dbReference>
<dbReference type="Proteomes" id="UP000028341">
    <property type="component" value="Unassembled WGS sequence"/>
</dbReference>
<evidence type="ECO:0000259" key="5">
    <source>
        <dbReference type="Pfam" id="PF00171"/>
    </source>
</evidence>
<dbReference type="GO" id="GO:0016620">
    <property type="term" value="F:oxidoreductase activity, acting on the aldehyde or oxo group of donors, NAD or NADP as acceptor"/>
    <property type="evidence" value="ECO:0007669"/>
    <property type="project" value="InterPro"/>
</dbReference>
<feature type="domain" description="Aldehyde dehydrogenase" evidence="5">
    <location>
        <begin position="13"/>
        <end position="476"/>
    </location>
</feature>
<evidence type="ECO:0000256" key="2">
    <source>
        <dbReference type="ARBA" id="ARBA00023002"/>
    </source>
</evidence>
<organism evidence="6 7">
    <name type="scientific">Streptomyces toyocaensis</name>
    <dbReference type="NCBI Taxonomy" id="55952"/>
    <lineage>
        <taxon>Bacteria</taxon>
        <taxon>Bacillati</taxon>
        <taxon>Actinomycetota</taxon>
        <taxon>Actinomycetes</taxon>
        <taxon>Kitasatosporales</taxon>
        <taxon>Streptomycetaceae</taxon>
        <taxon>Streptomyces</taxon>
    </lineage>
</organism>
<dbReference type="EMBL" id="JFCB01000021">
    <property type="protein sequence ID" value="KES04968.1"/>
    <property type="molecule type" value="Genomic_DNA"/>
</dbReference>
<accession>A0A081XN45</accession>
<dbReference type="InterPro" id="IPR029510">
    <property type="entry name" value="Ald_DH_CS_GLU"/>
</dbReference>
<evidence type="ECO:0000256" key="4">
    <source>
        <dbReference type="RuleBase" id="RU003345"/>
    </source>
</evidence>
<reference evidence="6 7" key="1">
    <citation type="submission" date="2014-02" db="EMBL/GenBank/DDBJ databases">
        <title>The genome announcement of Streptomyces toyocaensis NRRL15009.</title>
        <authorList>
            <person name="Hong H.-J."/>
            <person name="Kwun M.J."/>
        </authorList>
    </citation>
    <scope>NUCLEOTIDE SEQUENCE [LARGE SCALE GENOMIC DNA]</scope>
    <source>
        <strain evidence="6 7">NRRL 15009</strain>
    </source>
</reference>
<protein>
    <submittedName>
        <fullName evidence="6">Betaine-aldehyde dehydrogenase</fullName>
    </submittedName>
</protein>
<dbReference type="InterPro" id="IPR015590">
    <property type="entry name" value="Aldehyde_DH_dom"/>
</dbReference>
<dbReference type="InterPro" id="IPR016161">
    <property type="entry name" value="Ald_DH/histidinol_DH"/>
</dbReference>
<dbReference type="STRING" id="55952.BU52_22355"/>
<keyword evidence="7" id="KW-1185">Reference proteome</keyword>
<comment type="similarity">
    <text evidence="1 4">Belongs to the aldehyde dehydrogenase family.</text>
</comment>
<feature type="active site" evidence="3">
    <location>
        <position position="251"/>
    </location>
</feature>
<evidence type="ECO:0000256" key="1">
    <source>
        <dbReference type="ARBA" id="ARBA00009986"/>
    </source>
</evidence>
<dbReference type="Gene3D" id="3.40.309.10">
    <property type="entry name" value="Aldehyde Dehydrogenase, Chain A, domain 2"/>
    <property type="match status" value="1"/>
</dbReference>
<dbReference type="OrthoDB" id="6882680at2"/>
<dbReference type="AlphaFoldDB" id="A0A081XN45"/>
<dbReference type="SUPFAM" id="SSF53720">
    <property type="entry name" value="ALDH-like"/>
    <property type="match status" value="1"/>
</dbReference>
<evidence type="ECO:0000256" key="3">
    <source>
        <dbReference type="PROSITE-ProRule" id="PRU10007"/>
    </source>
</evidence>
<dbReference type="PANTHER" id="PTHR11699">
    <property type="entry name" value="ALDEHYDE DEHYDROGENASE-RELATED"/>
    <property type="match status" value="1"/>
</dbReference>
<dbReference type="Gene3D" id="3.40.605.10">
    <property type="entry name" value="Aldehyde Dehydrogenase, Chain A, domain 1"/>
    <property type="match status" value="1"/>
</dbReference>
<dbReference type="FunFam" id="3.40.309.10:FF:000009">
    <property type="entry name" value="Aldehyde dehydrogenase A"/>
    <property type="match status" value="1"/>
</dbReference>
<evidence type="ECO:0000313" key="7">
    <source>
        <dbReference type="Proteomes" id="UP000028341"/>
    </source>
</evidence>
<dbReference type="InterPro" id="IPR016160">
    <property type="entry name" value="Ald_DH_CS_CYS"/>
</dbReference>
<comment type="caution">
    <text evidence="6">The sequence shown here is derived from an EMBL/GenBank/DDBJ whole genome shotgun (WGS) entry which is preliminary data.</text>
</comment>